<feature type="compositionally biased region" description="Acidic residues" evidence="1">
    <location>
        <begin position="122"/>
        <end position="151"/>
    </location>
</feature>
<evidence type="ECO:0000313" key="2">
    <source>
        <dbReference type="EMBL" id="CAG6514508.1"/>
    </source>
</evidence>
<accession>A0A8D8DME8</accession>
<feature type="compositionally biased region" description="Low complexity" evidence="1">
    <location>
        <begin position="668"/>
        <end position="686"/>
    </location>
</feature>
<dbReference type="EMBL" id="HBUE01169884">
    <property type="protein sequence ID" value="CAG6514511.1"/>
    <property type="molecule type" value="Transcribed_RNA"/>
</dbReference>
<protein>
    <submittedName>
        <fullName evidence="2">Zinc finger protein on ecdysone puffs</fullName>
    </submittedName>
</protein>
<sequence>MGPPRSMGPPRISRGGSSSSLRSSGPRSTLPPHLMRRGPGGPPTGMRGGRLTSRFRSDGRRGGILTSRFNTRREIMPIRTRRFPPVRRDGVGSGRITKRTLDTTGVSKKALIKRALAAAKELDDDDQTTENEGEEDDEEEEEEEEDVDDDKDTTVADGEDSKQDLEDSEEEPEDADKEVSEKADKSQEGGGDGEDGGDEEKEAGGVAEKADKSEEVGEGDEEKKDAPTTPKKVAAAKKVVKAKGSPASEDGGDKKKKDTRITTKYRNSSYIKLSCCHCGTKCIHFKEYQNHLFRGLHKAAMRRLAGKTRDKLMEMRQKQRVAQKEEDEKVDADSEQKSSYCPLCQLNFRQPKAVHQKSDGHKEMKRFLMPYCATCKIGFKSPMAYEAHRCSLEHLKFKARVERYAAAAKEDEDAGTEIDLENFTTVDEVGNVDEPTIDTGKDNASTPKKDGSAGRPGTDDDEDDSDGVDDDTVIIGAEHVKKVEVQYCDLCNMYLPRRDDPEKMLKAHCKNRAHLRLYIRQREDKKLRMRAERIHKKKLTDAKAKKDAKKGDASVTSEADSSEKADASAKSDKKGDDSEKKEETANEDQLWEVVDNDLGDLLREVSNPTEDAEEEEDEEKASSERYDKFKHTEKNGVEPASSSSVVADDDVVEVPVTPASANTEKKAGAAAVKKATNGDANGGAAAAEKEVKADA</sequence>
<feature type="compositionally biased region" description="Basic and acidic residues" evidence="1">
    <location>
        <begin position="539"/>
        <end position="552"/>
    </location>
</feature>
<organism evidence="2">
    <name type="scientific">Culex pipiens</name>
    <name type="common">House mosquito</name>
    <dbReference type="NCBI Taxonomy" id="7175"/>
    <lineage>
        <taxon>Eukaryota</taxon>
        <taxon>Metazoa</taxon>
        <taxon>Ecdysozoa</taxon>
        <taxon>Arthropoda</taxon>
        <taxon>Hexapoda</taxon>
        <taxon>Insecta</taxon>
        <taxon>Pterygota</taxon>
        <taxon>Neoptera</taxon>
        <taxon>Endopterygota</taxon>
        <taxon>Diptera</taxon>
        <taxon>Nematocera</taxon>
        <taxon>Culicoidea</taxon>
        <taxon>Culicidae</taxon>
        <taxon>Culicinae</taxon>
        <taxon>Culicini</taxon>
        <taxon>Culex</taxon>
        <taxon>Culex</taxon>
    </lineage>
</organism>
<evidence type="ECO:0000256" key="1">
    <source>
        <dbReference type="SAM" id="MobiDB-lite"/>
    </source>
</evidence>
<feature type="compositionally biased region" description="Acidic residues" evidence="1">
    <location>
        <begin position="410"/>
        <end position="420"/>
    </location>
</feature>
<feature type="region of interest" description="Disordered" evidence="1">
    <location>
        <begin position="1"/>
        <end position="260"/>
    </location>
</feature>
<dbReference type="InterPro" id="IPR026811">
    <property type="entry name" value="CIZ1"/>
</dbReference>
<feature type="compositionally biased region" description="Acidic residues" evidence="1">
    <location>
        <begin position="191"/>
        <end position="201"/>
    </location>
</feature>
<dbReference type="EMBL" id="HBUE01275276">
    <property type="protein sequence ID" value="CAG6566000.1"/>
    <property type="molecule type" value="Transcribed_RNA"/>
</dbReference>
<feature type="compositionally biased region" description="Low complexity" evidence="1">
    <location>
        <begin position="8"/>
        <end position="28"/>
    </location>
</feature>
<feature type="compositionally biased region" description="Basic and acidic residues" evidence="1">
    <location>
        <begin position="251"/>
        <end position="260"/>
    </location>
</feature>
<feature type="compositionally biased region" description="Basic and acidic residues" evidence="1">
    <location>
        <begin position="177"/>
        <end position="187"/>
    </location>
</feature>
<feature type="compositionally biased region" description="Acidic residues" evidence="1">
    <location>
        <begin position="585"/>
        <end position="598"/>
    </location>
</feature>
<feature type="compositionally biased region" description="Acidic residues" evidence="1">
    <location>
        <begin position="166"/>
        <end position="176"/>
    </location>
</feature>
<dbReference type="PANTHER" id="PTHR15491">
    <property type="match status" value="1"/>
</dbReference>
<proteinExistence type="predicted"/>
<feature type="region of interest" description="Disordered" evidence="1">
    <location>
        <begin position="532"/>
        <end position="695"/>
    </location>
</feature>
<reference evidence="2" key="1">
    <citation type="submission" date="2021-05" db="EMBL/GenBank/DDBJ databases">
        <authorList>
            <person name="Alioto T."/>
            <person name="Alioto T."/>
            <person name="Gomez Garrido J."/>
        </authorList>
    </citation>
    <scope>NUCLEOTIDE SEQUENCE</scope>
</reference>
<name>A0A8D8DME8_CULPI</name>
<dbReference type="PANTHER" id="PTHR15491:SF18">
    <property type="entry name" value="CIZ1 ZINC FINGER PROTEIN, ISOFORM A"/>
    <property type="match status" value="1"/>
</dbReference>
<dbReference type="EMBL" id="HBUE01275275">
    <property type="protein sequence ID" value="CAG6565997.1"/>
    <property type="molecule type" value="Transcribed_RNA"/>
</dbReference>
<feature type="compositionally biased region" description="Low complexity" evidence="1">
    <location>
        <begin position="637"/>
        <end position="646"/>
    </location>
</feature>
<feature type="compositionally biased region" description="Acidic residues" evidence="1">
    <location>
        <begin position="610"/>
        <end position="619"/>
    </location>
</feature>
<dbReference type="AlphaFoldDB" id="A0A8D8DME8"/>
<feature type="region of interest" description="Disordered" evidence="1">
    <location>
        <begin position="409"/>
        <end position="470"/>
    </location>
</feature>
<feature type="compositionally biased region" description="Basic and acidic residues" evidence="1">
    <location>
        <begin position="561"/>
        <end position="584"/>
    </location>
</feature>
<feature type="compositionally biased region" description="Basic and acidic residues" evidence="1">
    <location>
        <begin position="620"/>
        <end position="636"/>
    </location>
</feature>
<dbReference type="EMBL" id="HBUE01169883">
    <property type="protein sequence ID" value="CAG6514508.1"/>
    <property type="molecule type" value="Transcribed_RNA"/>
</dbReference>
<feature type="compositionally biased region" description="Basic and acidic residues" evidence="1">
    <location>
        <begin position="208"/>
        <end position="226"/>
    </location>
</feature>
<dbReference type="EMBL" id="HBUE01139637">
    <property type="protein sequence ID" value="CAG6500134.1"/>
    <property type="molecule type" value="Transcribed_RNA"/>
</dbReference>
<feature type="compositionally biased region" description="Acidic residues" evidence="1">
    <location>
        <begin position="459"/>
        <end position="470"/>
    </location>
</feature>